<accession>A0AAE0TTR1</accession>
<gene>
    <name evidence="2" type="ORF">B0T24DRAFT_664045</name>
</gene>
<evidence type="ECO:0000313" key="2">
    <source>
        <dbReference type="EMBL" id="KAK3379973.1"/>
    </source>
</evidence>
<feature type="transmembrane region" description="Helical" evidence="1">
    <location>
        <begin position="24"/>
        <end position="47"/>
    </location>
</feature>
<name>A0AAE0TTR1_9PEZI</name>
<feature type="transmembrane region" description="Helical" evidence="1">
    <location>
        <begin position="133"/>
        <end position="158"/>
    </location>
</feature>
<dbReference type="Proteomes" id="UP001287356">
    <property type="component" value="Unassembled WGS sequence"/>
</dbReference>
<sequence length="636" mass="68872">MAPQPKPAKILHTNRIRRVLAELALYHLLPVAIVLAFLSFHICDFFWHSPSPSSTVLNALQFVAKVLEKLIPVSISEILLHNIQHRLLASPCAAGVPLGIVTAPFQLSSPLHLVKGEFCSSLRTWRRFSGKDIATAALIVYVFIIAQLSGPSAAIAMLPRPSSMAFPVSFSRVQSEASGYQGHHLDFFKGCQFADLYPAVVNASYLNKDGCTQAEPECPMNARGEVLKQFYGASLAQAADMDTSHNLTVQAEQMIRSKLLKSTMVITPSLTFDIEVAYAFMASGNSTVYVSMVPRVLPRSSPRGTSAIIIPRQGLSSSPAASFSAALAFQTGNATALCLIGAQWLEAQDTFITLLQPGNIPDFAVAEPDLGLGLGLDQSSGIPITLTQDWLEAFDRGGAGAGSGSGSGYFARLSRMCRVGSDSDAMMIPPEPSCLAAGLSIGISEGLSLAMDAHDTYYFGPDGHQPGGGGRPLYRVRTNADLHDLEPVIMSDAQLANFTHVRFDMTHTVYAYSLDGVTVWLALVVLFLYVATVMVHMLVVLLCKTWSSSALSSQGELLELALLLPELKLRTTKTGEPGNRRAMTNRVWSLRASVEEVPVPGSRRAETPIRARLVVRDDGDRRTYTRPTRPDVVYSY</sequence>
<dbReference type="AlphaFoldDB" id="A0AAE0TTR1"/>
<comment type="caution">
    <text evidence="2">The sequence shown here is derived from an EMBL/GenBank/DDBJ whole genome shotgun (WGS) entry which is preliminary data.</text>
</comment>
<reference evidence="2" key="2">
    <citation type="submission" date="2023-06" db="EMBL/GenBank/DDBJ databases">
        <authorList>
            <consortium name="Lawrence Berkeley National Laboratory"/>
            <person name="Haridas S."/>
            <person name="Hensen N."/>
            <person name="Bonometti L."/>
            <person name="Westerberg I."/>
            <person name="Brannstrom I.O."/>
            <person name="Guillou S."/>
            <person name="Cros-Aarteil S."/>
            <person name="Calhoun S."/>
            <person name="Kuo A."/>
            <person name="Mondo S."/>
            <person name="Pangilinan J."/>
            <person name="Riley R."/>
            <person name="Labutti K."/>
            <person name="Andreopoulos B."/>
            <person name="Lipzen A."/>
            <person name="Chen C."/>
            <person name="Yanf M."/>
            <person name="Daum C."/>
            <person name="Ng V."/>
            <person name="Clum A."/>
            <person name="Steindorff A."/>
            <person name="Ohm R."/>
            <person name="Martin F."/>
            <person name="Silar P."/>
            <person name="Natvig D."/>
            <person name="Lalanne C."/>
            <person name="Gautier V."/>
            <person name="Ament-Velasquez S.L."/>
            <person name="Kruys A."/>
            <person name="Hutchinson M.I."/>
            <person name="Powell A.J."/>
            <person name="Barry K."/>
            <person name="Miller A.N."/>
            <person name="Grigoriev I.V."/>
            <person name="Debuchy R."/>
            <person name="Gladieux P."/>
            <person name="Thoren M.H."/>
            <person name="Johannesson H."/>
        </authorList>
    </citation>
    <scope>NUCLEOTIDE SEQUENCE</scope>
    <source>
        <strain evidence="2">CBS 958.72</strain>
    </source>
</reference>
<feature type="transmembrane region" description="Helical" evidence="1">
    <location>
        <begin position="519"/>
        <end position="543"/>
    </location>
</feature>
<keyword evidence="3" id="KW-1185">Reference proteome</keyword>
<organism evidence="2 3">
    <name type="scientific">Lasiosphaeria ovina</name>
    <dbReference type="NCBI Taxonomy" id="92902"/>
    <lineage>
        <taxon>Eukaryota</taxon>
        <taxon>Fungi</taxon>
        <taxon>Dikarya</taxon>
        <taxon>Ascomycota</taxon>
        <taxon>Pezizomycotina</taxon>
        <taxon>Sordariomycetes</taxon>
        <taxon>Sordariomycetidae</taxon>
        <taxon>Sordariales</taxon>
        <taxon>Lasiosphaeriaceae</taxon>
        <taxon>Lasiosphaeria</taxon>
    </lineage>
</organism>
<keyword evidence="1" id="KW-0812">Transmembrane</keyword>
<dbReference type="EMBL" id="JAULSN010000002">
    <property type="protein sequence ID" value="KAK3379973.1"/>
    <property type="molecule type" value="Genomic_DNA"/>
</dbReference>
<protein>
    <submittedName>
        <fullName evidence="2">Uncharacterized protein</fullName>
    </submittedName>
</protein>
<keyword evidence="1" id="KW-0472">Membrane</keyword>
<evidence type="ECO:0000256" key="1">
    <source>
        <dbReference type="SAM" id="Phobius"/>
    </source>
</evidence>
<keyword evidence="1" id="KW-1133">Transmembrane helix</keyword>
<evidence type="ECO:0000313" key="3">
    <source>
        <dbReference type="Proteomes" id="UP001287356"/>
    </source>
</evidence>
<proteinExistence type="predicted"/>
<reference evidence="2" key="1">
    <citation type="journal article" date="2023" name="Mol. Phylogenet. Evol.">
        <title>Genome-scale phylogeny and comparative genomics of the fungal order Sordariales.</title>
        <authorList>
            <person name="Hensen N."/>
            <person name="Bonometti L."/>
            <person name="Westerberg I."/>
            <person name="Brannstrom I.O."/>
            <person name="Guillou S."/>
            <person name="Cros-Aarteil S."/>
            <person name="Calhoun S."/>
            <person name="Haridas S."/>
            <person name="Kuo A."/>
            <person name="Mondo S."/>
            <person name="Pangilinan J."/>
            <person name="Riley R."/>
            <person name="LaButti K."/>
            <person name="Andreopoulos B."/>
            <person name="Lipzen A."/>
            <person name="Chen C."/>
            <person name="Yan M."/>
            <person name="Daum C."/>
            <person name="Ng V."/>
            <person name="Clum A."/>
            <person name="Steindorff A."/>
            <person name="Ohm R.A."/>
            <person name="Martin F."/>
            <person name="Silar P."/>
            <person name="Natvig D.O."/>
            <person name="Lalanne C."/>
            <person name="Gautier V."/>
            <person name="Ament-Velasquez S.L."/>
            <person name="Kruys A."/>
            <person name="Hutchinson M.I."/>
            <person name="Powell A.J."/>
            <person name="Barry K."/>
            <person name="Miller A.N."/>
            <person name="Grigoriev I.V."/>
            <person name="Debuchy R."/>
            <person name="Gladieux P."/>
            <person name="Hiltunen Thoren M."/>
            <person name="Johannesson H."/>
        </authorList>
    </citation>
    <scope>NUCLEOTIDE SEQUENCE</scope>
    <source>
        <strain evidence="2">CBS 958.72</strain>
    </source>
</reference>